<evidence type="ECO:0000313" key="6">
    <source>
        <dbReference type="Proteomes" id="UP000672032"/>
    </source>
</evidence>
<proteinExistence type="inferred from homology"/>
<dbReference type="Proteomes" id="UP000672032">
    <property type="component" value="Chromosome 8"/>
</dbReference>
<dbReference type="OrthoDB" id="4153866at2759"/>
<feature type="region of interest" description="Disordered" evidence="3">
    <location>
        <begin position="381"/>
        <end position="414"/>
    </location>
</feature>
<sequence length="537" mass="60594">MFHLPSTRHGIKPTQRYDDILNPLRDSHGGDDADDDSEHLRALNDSPSSSIPHQSSMEKRRKPADSFDYSDNPTPTLQDEFTSEPRSTSRTRRARYWWNKMGAEGAGKQSFDEIEVLFEDIDTNTDVKDGLLTADHQTVRRSRKKNGIFNYFVFGGISGLGILSILLLMNLTLGAATLLWGRDIDNVLKNWGKSGTGTEDLAWYPTDFTRDINPVPCHSHNDYWRRVPLFDALRAGCTGVEADVWLFDGELYVGHNTASLQRNRTFQSLYINPLVDILERQNPSTDFYNGSSHGVFDADDGKSLVLLVDLKTGGAETWPWVLQQLEPLRKRGWLSYVENDKLHTRPITVVGTGNTPFDILTQNSTYRDAFFDAPLDTMWEPKRVTEETRGLPGAMEEDSNEDERSAEELVPGTSASRPALAIPARVRNLTPRQEANQGQGMSGVSSNTDFNALNSYYASVSFNQAVGRLWRGRLSPAQLKIIRGQIRGAHRRGLKARYWDLPNWPIGLRNHVWDVLVKEGVDYLNVDDLRAAAKQVW</sequence>
<accession>A0A8A3PN44</accession>
<dbReference type="SUPFAM" id="SSF51695">
    <property type="entry name" value="PLC-like phosphodiesterases"/>
    <property type="match status" value="1"/>
</dbReference>
<feature type="compositionally biased region" description="Polar residues" evidence="3">
    <location>
        <begin position="69"/>
        <end position="80"/>
    </location>
</feature>
<dbReference type="InterPro" id="IPR051236">
    <property type="entry name" value="HAT_RTT109-like"/>
</dbReference>
<comment type="similarity">
    <text evidence="1">Belongs to the AIM6 family.</text>
</comment>
<keyword evidence="4" id="KW-0472">Membrane</keyword>
<dbReference type="InterPro" id="IPR017946">
    <property type="entry name" value="PLC-like_Pdiesterase_TIM-brl"/>
</dbReference>
<name>A0A8A3PN44_9HELO</name>
<dbReference type="PANTHER" id="PTHR31571:SF1">
    <property type="entry name" value="ALTERED INHERITANCE OF MITOCHONDRIA PROTEIN 6"/>
    <property type="match status" value="1"/>
</dbReference>
<keyword evidence="6" id="KW-1185">Reference proteome</keyword>
<evidence type="ECO:0000313" key="5">
    <source>
        <dbReference type="EMBL" id="QSZ36897.1"/>
    </source>
</evidence>
<evidence type="ECO:0000256" key="2">
    <source>
        <dbReference type="ARBA" id="ARBA00014286"/>
    </source>
</evidence>
<reference evidence="5" key="1">
    <citation type="submission" date="2020-10" db="EMBL/GenBank/DDBJ databases">
        <title>Genome Sequence of Monilinia vaccinii-corymbosi Sheds Light on Mummy Berry Disease Infection of Blueberry and Mating Type.</title>
        <authorList>
            <person name="Yow A.G."/>
            <person name="Zhang Y."/>
            <person name="Bansal K."/>
            <person name="Eacker S.M."/>
            <person name="Sullivan S."/>
            <person name="Liachko I."/>
            <person name="Cubeta M.A."/>
            <person name="Rollins J.A."/>
            <person name="Ashrafi H."/>
        </authorList>
    </citation>
    <scope>NUCLEOTIDE SEQUENCE</scope>
    <source>
        <strain evidence="5">RL-1</strain>
    </source>
</reference>
<organism evidence="5 6">
    <name type="scientific">Monilinia vaccinii-corymbosi</name>
    <dbReference type="NCBI Taxonomy" id="61207"/>
    <lineage>
        <taxon>Eukaryota</taxon>
        <taxon>Fungi</taxon>
        <taxon>Dikarya</taxon>
        <taxon>Ascomycota</taxon>
        <taxon>Pezizomycotina</taxon>
        <taxon>Leotiomycetes</taxon>
        <taxon>Helotiales</taxon>
        <taxon>Sclerotiniaceae</taxon>
        <taxon>Monilinia</taxon>
    </lineage>
</organism>
<keyword evidence="4" id="KW-0812">Transmembrane</keyword>
<protein>
    <recommendedName>
        <fullName evidence="2">Altered inheritance of mitochondria protein 6</fullName>
    </recommendedName>
</protein>
<dbReference type="GO" id="GO:0006629">
    <property type="term" value="P:lipid metabolic process"/>
    <property type="evidence" value="ECO:0007669"/>
    <property type="project" value="InterPro"/>
</dbReference>
<evidence type="ECO:0000256" key="1">
    <source>
        <dbReference type="ARBA" id="ARBA00008858"/>
    </source>
</evidence>
<evidence type="ECO:0000256" key="4">
    <source>
        <dbReference type="SAM" id="Phobius"/>
    </source>
</evidence>
<feature type="transmembrane region" description="Helical" evidence="4">
    <location>
        <begin position="148"/>
        <end position="169"/>
    </location>
</feature>
<dbReference type="EMBL" id="CP063412">
    <property type="protein sequence ID" value="QSZ36897.1"/>
    <property type="molecule type" value="Genomic_DNA"/>
</dbReference>
<feature type="region of interest" description="Disordered" evidence="3">
    <location>
        <begin position="1"/>
        <end position="87"/>
    </location>
</feature>
<dbReference type="GO" id="GO:0008081">
    <property type="term" value="F:phosphoric diester hydrolase activity"/>
    <property type="evidence" value="ECO:0007669"/>
    <property type="project" value="InterPro"/>
</dbReference>
<dbReference type="PANTHER" id="PTHR31571">
    <property type="entry name" value="ALTERED INHERITANCE OF MITOCHONDRIA PROTEIN 6"/>
    <property type="match status" value="1"/>
</dbReference>
<feature type="compositionally biased region" description="Low complexity" evidence="3">
    <location>
        <begin position="46"/>
        <end position="55"/>
    </location>
</feature>
<keyword evidence="4" id="KW-1133">Transmembrane helix</keyword>
<dbReference type="AlphaFoldDB" id="A0A8A3PN44"/>
<gene>
    <name evidence="5" type="ORF">DSL72_008987</name>
</gene>
<feature type="compositionally biased region" description="Basic and acidic residues" evidence="3">
    <location>
        <begin position="15"/>
        <end position="31"/>
    </location>
</feature>
<evidence type="ECO:0000256" key="3">
    <source>
        <dbReference type="SAM" id="MobiDB-lite"/>
    </source>
</evidence>